<gene>
    <name evidence="1" type="ORF">A2290_05025</name>
</gene>
<organism evidence="1 2">
    <name type="scientific">candidate division WOR-1 bacterium RIFOXYB2_FULL_36_35</name>
    <dbReference type="NCBI Taxonomy" id="1802578"/>
    <lineage>
        <taxon>Bacteria</taxon>
        <taxon>Bacillati</taxon>
        <taxon>Saganbacteria</taxon>
    </lineage>
</organism>
<dbReference type="EMBL" id="MEUA01000001">
    <property type="protein sequence ID" value="OGC16858.1"/>
    <property type="molecule type" value="Genomic_DNA"/>
</dbReference>
<accession>A0A1F4S8T6</accession>
<dbReference type="SUPFAM" id="SSF55874">
    <property type="entry name" value="ATPase domain of HSP90 chaperone/DNA topoisomerase II/histidine kinase"/>
    <property type="match status" value="1"/>
</dbReference>
<name>A0A1F4S8T6_UNCSA</name>
<evidence type="ECO:0000313" key="1">
    <source>
        <dbReference type="EMBL" id="OGC16858.1"/>
    </source>
</evidence>
<proteinExistence type="predicted"/>
<dbReference type="Gene3D" id="3.30.565.10">
    <property type="entry name" value="Histidine kinase-like ATPase, C-terminal domain"/>
    <property type="match status" value="1"/>
</dbReference>
<evidence type="ECO:0000313" key="2">
    <source>
        <dbReference type="Proteomes" id="UP000177905"/>
    </source>
</evidence>
<protein>
    <recommendedName>
        <fullName evidence="3">Histidine kinase/HSP90-like ATPase domain-containing protein</fullName>
    </recommendedName>
</protein>
<evidence type="ECO:0008006" key="3">
    <source>
        <dbReference type="Google" id="ProtNLM"/>
    </source>
</evidence>
<dbReference type="InterPro" id="IPR036890">
    <property type="entry name" value="HATPase_C_sf"/>
</dbReference>
<comment type="caution">
    <text evidence="1">The sequence shown here is derived from an EMBL/GenBank/DDBJ whole genome shotgun (WGS) entry which is preliminary data.</text>
</comment>
<sequence>MILAPGTVKNNRIFSSSLAGIFTKKPRRFPFGLLASFAITCAGYSEKKCAKLFKPGKLVSALERVQRKNGYALAPERMEPLIHRQSADPSQALSEGIVNAIEVLMEGIMNGKGIGRNGEGRLQMFRLIAGDEKASMRLTTKTKEGQARRINCYGVAGDNSDVTSELEEADDFPCKSGTKIEVNKRLTAGEVRSFEQYIERQFIFVRGVAIYLNGRLINPLENIEELGCGIERVEGRVEVTITDKGFSIYDNGRGMTAENLVKNYLMIGASDGEQEPSYDDQRLPLNLYSFKDQKGDSETAEKEGSQKRRVSILLWGVEMQGIEVEVLNGVDIAIEMGTGLRRPKSSDRVVFGREELARVGKLIEKILTEDGDKKWAKLNTLMAAMDKITCEDGFDLSAMVRQAIFYTGELKEGVVFVPNRGAFRFLKIKDGVKKIYLDDRLFSFDPDKGGLARADNKVYKGRGVTVWVGDFGNNPIIYEDVQNNRILNVRYANNPFMFDHFFNSDVRGKRKHGDIDVAYGLREDIESDVLEVKKEGSGGSRLKLRSVNDLYLDSLMSGGKRTREEAAIVLEKLKKRAQEARQRGFGYISLMDLLFDKMPFASSEINYFGMIRKTQGVMSPDLYDDIGRPRGKLILKYGVEQVEQLERIVCASAGGGASIVGIEEREGRLYVVSARSDVYELMKSKVPSSERGFFMEKLKVFSAGSARKQREKSLAVSSGDQSFSGMISINSVIDYSHDNLKFGKINVPEAISYRVYEILTDRDCGLIAFLWATKEGLFEFGPADIGDVDLILPETFSAGTAWASSSADYKLQVKRGDSQLRRVIRGDHVQGVYLPIFGYVGADAVRALGDDLVKKIENRVKNMKFTDKELYLCFVEKIWNEMKEIDVALFKRVIKRWDDMFDLFKIQEITDIVKFFNDGYHFYRSVVNGNVRLLTEEDHKIWVKYFREEDFGSGAKLKDFEPSIVSGKGIREVARSHDLSFYTWASRVHAGWWEKGEAEHQRLLEEFSRLEPQAIKVLNKRLVSTALGQELAPAIEIRENTQNAMDAQSEKIEIETSLQEKSGHIYHVTEYRDFGSGMTPLKANKSFLNIEDKNKEAVIAELGEEIVKNIGKNGIGFKTNFAEADFVRVKTSVGKGTIIEIDFKCVRGEDRKLKKIEVESYRMVDGNFQGTWIEVAKDMGAVSSLGVVALKRKALLKDMALKRKAEKYVGLVRGITVIFNNQPVCEEILDRKSVSLEGLGTFSISTLSIPDSRQLQAPGLWINDDEDSVFIPRILKRDNAVFEWGEDVELTRGRGAVMESKNVGERVEAYLRAAKMIEDYLLKGIPVSGVPYDYFYNLKMELNIPKDVCDDAEAINRGELLSVDYRKYVGERENDLIVLLSLIEVEDRDGKRISLHDLKSEVFRLAGNSKDEKIEVVVDNSLVGQHIKDQMLRAVDALRSDLSLVERAEIKGIDFVSDGDLSQEQRRYIEDARKMLSALGLAHVVKISVYSDPDDRADARGAGGRIIYRKEYLDSMLDTLKYIYPIIDRGFFDKEVLAFYFDSVGLLRHELVHAFYPQFDRITHGEDDAICRSFAYNYREIGLEFIGKGFNPLNGLSGR</sequence>
<dbReference type="Proteomes" id="UP000177905">
    <property type="component" value="Unassembled WGS sequence"/>
</dbReference>
<reference evidence="1 2" key="1">
    <citation type="journal article" date="2016" name="Nat. Commun.">
        <title>Thousands of microbial genomes shed light on interconnected biogeochemical processes in an aquifer system.</title>
        <authorList>
            <person name="Anantharaman K."/>
            <person name="Brown C.T."/>
            <person name="Hug L.A."/>
            <person name="Sharon I."/>
            <person name="Castelle C.J."/>
            <person name="Probst A.J."/>
            <person name="Thomas B.C."/>
            <person name="Singh A."/>
            <person name="Wilkins M.J."/>
            <person name="Karaoz U."/>
            <person name="Brodie E.L."/>
            <person name="Williams K.H."/>
            <person name="Hubbard S.S."/>
            <person name="Banfield J.F."/>
        </authorList>
    </citation>
    <scope>NUCLEOTIDE SEQUENCE [LARGE SCALE GENOMIC DNA]</scope>
</reference>